<protein>
    <submittedName>
        <fullName evidence="1">Uncharacterized protein</fullName>
    </submittedName>
</protein>
<gene>
    <name evidence="1" type="ORF">OED52_16305</name>
</gene>
<accession>A0ACD4DDV9</accession>
<reference evidence="1" key="1">
    <citation type="submission" date="2022-10" db="EMBL/GenBank/DDBJ databases">
        <title>Rhodococcus ferula Z13 complete genome.</title>
        <authorList>
            <person name="Long X."/>
            <person name="Zang M."/>
        </authorList>
    </citation>
    <scope>NUCLEOTIDE SEQUENCE</scope>
    <source>
        <strain evidence="1">Z13</strain>
    </source>
</reference>
<proteinExistence type="predicted"/>
<evidence type="ECO:0000313" key="1">
    <source>
        <dbReference type="EMBL" id="UYP18206.1"/>
    </source>
</evidence>
<name>A0ACD4DDV9_9NOCA</name>
<keyword evidence="2" id="KW-1185">Reference proteome</keyword>
<evidence type="ECO:0000313" key="2">
    <source>
        <dbReference type="Proteomes" id="UP001156484"/>
    </source>
</evidence>
<sequence>MRLLTLVVLIWLVVGAVAAWQRGYFGDSEQNCSTLATVAVTVVAGPLNYAGVNPKIDCEVPQPSR</sequence>
<dbReference type="Proteomes" id="UP001156484">
    <property type="component" value="Chromosome"/>
</dbReference>
<dbReference type="EMBL" id="CP107551">
    <property type="protein sequence ID" value="UYP18206.1"/>
    <property type="molecule type" value="Genomic_DNA"/>
</dbReference>
<organism evidence="1 2">
    <name type="scientific">Rhodococcus sacchari</name>
    <dbReference type="NCBI Taxonomy" id="2962047"/>
    <lineage>
        <taxon>Bacteria</taxon>
        <taxon>Bacillati</taxon>
        <taxon>Actinomycetota</taxon>
        <taxon>Actinomycetes</taxon>
        <taxon>Mycobacteriales</taxon>
        <taxon>Nocardiaceae</taxon>
        <taxon>Rhodococcus</taxon>
    </lineage>
</organism>